<dbReference type="EMBL" id="AVFL01000013">
    <property type="protein sequence ID" value="EWY39295.1"/>
    <property type="molecule type" value="Genomic_DNA"/>
</dbReference>
<accession>W9GZD8</accession>
<reference evidence="2 3" key="1">
    <citation type="submission" date="2013-08" db="EMBL/GenBank/DDBJ databases">
        <title>The genome sequence of Skermanella stibiiresistens.</title>
        <authorList>
            <person name="Zhu W."/>
            <person name="Wang G."/>
        </authorList>
    </citation>
    <scope>NUCLEOTIDE SEQUENCE [LARGE SCALE GENOMIC DNA]</scope>
    <source>
        <strain evidence="2 3">SB22</strain>
    </source>
</reference>
<proteinExistence type="predicted"/>
<dbReference type="Pfam" id="PF21880">
    <property type="entry name" value="DUF6916"/>
    <property type="match status" value="1"/>
</dbReference>
<name>W9GZD8_9PROT</name>
<sequence length="122" mass="13560">MIQHHCISGKIPAVTETTAVPDIFTLENWTPWIGKEFSVPHPNVAADFKLRLTQAYDPSKGASHPKFRKPLTLLFRGPSDPILVEGFYEIEADGMGVVGMHITPTLTPDREENGMAYHVAFN</sequence>
<dbReference type="Proteomes" id="UP000019486">
    <property type="component" value="Unassembled WGS sequence"/>
</dbReference>
<dbReference type="InterPro" id="IPR054209">
    <property type="entry name" value="DUF6916"/>
</dbReference>
<comment type="caution">
    <text evidence="2">The sequence shown here is derived from an EMBL/GenBank/DDBJ whole genome shotgun (WGS) entry which is preliminary data.</text>
</comment>
<protein>
    <recommendedName>
        <fullName evidence="1">DUF6916 domain-containing protein</fullName>
    </recommendedName>
</protein>
<organism evidence="2 3">
    <name type="scientific">Skermanella stibiiresistens SB22</name>
    <dbReference type="NCBI Taxonomy" id="1385369"/>
    <lineage>
        <taxon>Bacteria</taxon>
        <taxon>Pseudomonadati</taxon>
        <taxon>Pseudomonadota</taxon>
        <taxon>Alphaproteobacteria</taxon>
        <taxon>Rhodospirillales</taxon>
        <taxon>Azospirillaceae</taxon>
        <taxon>Skermanella</taxon>
    </lineage>
</organism>
<evidence type="ECO:0000313" key="2">
    <source>
        <dbReference type="EMBL" id="EWY39295.1"/>
    </source>
</evidence>
<evidence type="ECO:0000259" key="1">
    <source>
        <dbReference type="Pfam" id="PF21880"/>
    </source>
</evidence>
<gene>
    <name evidence="2" type="ORF">N825_07935</name>
</gene>
<dbReference type="AlphaFoldDB" id="W9GZD8"/>
<feature type="domain" description="DUF6916" evidence="1">
    <location>
        <begin position="24"/>
        <end position="121"/>
    </location>
</feature>
<evidence type="ECO:0000313" key="3">
    <source>
        <dbReference type="Proteomes" id="UP000019486"/>
    </source>
</evidence>
<keyword evidence="3" id="KW-1185">Reference proteome</keyword>